<dbReference type="InterPro" id="IPR025558">
    <property type="entry name" value="DUF4283"/>
</dbReference>
<sequence length="174" mass="19479">MHDSGWLIFNFESEADMTVVLNGGPYYVHGRLLILKTMPDYFDFDTSDMIRMPVWVCFPNLPLQCWSSLCLSKLASVIGKPVHLDSPTTSMSRISYARLLIEIDLLAELPSSIDITLPNGVTKSQAVIYESLPRFCKQCKTLGYSTSACNKTFRHKRKKSPPPPSPAPFGCNNT</sequence>
<proteinExistence type="predicted"/>
<reference evidence="3" key="1">
    <citation type="submission" date="2020-03" db="EMBL/GenBank/DDBJ databases">
        <authorList>
            <person name="Zhang R."/>
        </authorList>
    </citation>
    <scope>NUCLEOTIDE SEQUENCE</scope>
</reference>
<dbReference type="PANTHER" id="PTHR31286">
    <property type="entry name" value="GLYCINE-RICH CELL WALL STRUCTURAL PROTEIN 1.8-LIKE"/>
    <property type="match status" value="1"/>
</dbReference>
<dbReference type="EMBL" id="GILB01004240">
    <property type="protein sequence ID" value="NUU84573.1"/>
    <property type="molecule type" value="Transcribed_RNA"/>
</dbReference>
<dbReference type="PANTHER" id="PTHR31286:SF168">
    <property type="entry name" value="DUF4283 DOMAIN-CONTAINING PROTEIN"/>
    <property type="match status" value="1"/>
</dbReference>
<dbReference type="Pfam" id="PF14111">
    <property type="entry name" value="DUF4283"/>
    <property type="match status" value="1"/>
</dbReference>
<feature type="region of interest" description="Disordered" evidence="1">
    <location>
        <begin position="155"/>
        <end position="174"/>
    </location>
</feature>
<name>A0A6M2EGV6_9ROSI</name>
<evidence type="ECO:0000313" key="3">
    <source>
        <dbReference type="EMBL" id="NUU84573.1"/>
    </source>
</evidence>
<dbReference type="InterPro" id="IPR040256">
    <property type="entry name" value="At4g02000-like"/>
</dbReference>
<organism evidence="3">
    <name type="scientific">Populus davidiana</name>
    <dbReference type="NCBI Taxonomy" id="266767"/>
    <lineage>
        <taxon>Eukaryota</taxon>
        <taxon>Viridiplantae</taxon>
        <taxon>Streptophyta</taxon>
        <taxon>Embryophyta</taxon>
        <taxon>Tracheophyta</taxon>
        <taxon>Spermatophyta</taxon>
        <taxon>Magnoliopsida</taxon>
        <taxon>eudicotyledons</taxon>
        <taxon>Gunneridae</taxon>
        <taxon>Pentapetalae</taxon>
        <taxon>rosids</taxon>
        <taxon>fabids</taxon>
        <taxon>Malpighiales</taxon>
        <taxon>Salicaceae</taxon>
        <taxon>Saliceae</taxon>
        <taxon>Populus</taxon>
    </lineage>
</organism>
<evidence type="ECO:0000256" key="1">
    <source>
        <dbReference type="SAM" id="MobiDB-lite"/>
    </source>
</evidence>
<accession>A0A6M2EGV6</accession>
<feature type="domain" description="DUF4283" evidence="2">
    <location>
        <begin position="1"/>
        <end position="45"/>
    </location>
</feature>
<protein>
    <recommendedName>
        <fullName evidence="2">DUF4283 domain-containing protein</fullName>
    </recommendedName>
</protein>
<evidence type="ECO:0000259" key="2">
    <source>
        <dbReference type="Pfam" id="PF14111"/>
    </source>
</evidence>
<dbReference type="AlphaFoldDB" id="A0A6M2EGV6"/>